<name>A0ABN9U9K0_9DINO</name>
<organism evidence="2 3">
    <name type="scientific">Prorocentrum cordatum</name>
    <dbReference type="NCBI Taxonomy" id="2364126"/>
    <lineage>
        <taxon>Eukaryota</taxon>
        <taxon>Sar</taxon>
        <taxon>Alveolata</taxon>
        <taxon>Dinophyceae</taxon>
        <taxon>Prorocentrales</taxon>
        <taxon>Prorocentraceae</taxon>
        <taxon>Prorocentrum</taxon>
    </lineage>
</organism>
<evidence type="ECO:0000313" key="2">
    <source>
        <dbReference type="EMBL" id="CAK0855976.1"/>
    </source>
</evidence>
<evidence type="ECO:0000256" key="1">
    <source>
        <dbReference type="SAM" id="MobiDB-lite"/>
    </source>
</evidence>
<gene>
    <name evidence="2" type="ORF">PCOR1329_LOCUS46484</name>
</gene>
<evidence type="ECO:0000313" key="3">
    <source>
        <dbReference type="Proteomes" id="UP001189429"/>
    </source>
</evidence>
<comment type="caution">
    <text evidence="2">The sequence shown here is derived from an EMBL/GenBank/DDBJ whole genome shotgun (WGS) entry which is preliminary data.</text>
</comment>
<reference evidence="2" key="1">
    <citation type="submission" date="2023-10" db="EMBL/GenBank/DDBJ databases">
        <authorList>
            <person name="Chen Y."/>
            <person name="Shah S."/>
            <person name="Dougan E. K."/>
            <person name="Thang M."/>
            <person name="Chan C."/>
        </authorList>
    </citation>
    <scope>NUCLEOTIDE SEQUENCE [LARGE SCALE GENOMIC DNA]</scope>
</reference>
<dbReference type="Proteomes" id="UP001189429">
    <property type="component" value="Unassembled WGS sequence"/>
</dbReference>
<protein>
    <submittedName>
        <fullName evidence="2">Uncharacterized protein</fullName>
    </submittedName>
</protein>
<feature type="compositionally biased region" description="Gly residues" evidence="1">
    <location>
        <begin position="273"/>
        <end position="289"/>
    </location>
</feature>
<proteinExistence type="predicted"/>
<accession>A0ABN9U9K0</accession>
<feature type="region of interest" description="Disordered" evidence="1">
    <location>
        <begin position="256"/>
        <end position="289"/>
    </location>
</feature>
<dbReference type="EMBL" id="CAUYUJ010015593">
    <property type="protein sequence ID" value="CAK0855976.1"/>
    <property type="molecule type" value="Genomic_DNA"/>
</dbReference>
<keyword evidence="3" id="KW-1185">Reference proteome</keyword>
<sequence length="439" mass="47104">MAMREEARTAWSSAWSGRCLSAFLEDVNVEQAELAIDGCAGDTSSPQPSVGRTLGGECYIGDGGGGFTEVPSEARAACEDHMARELLVASVDKLGEMQDWIAKPWKQLSTEVPQVKELKVVLGSSSRWCWGAPQLAGMKQDSLAEQPMVSAGSREEKQVSLEKRPTVSMKIFGPGCTPPPASLTPPPRWWGARPQPQEAALNTLQGISAGAPETEEQEEGFPKVVKHTRWQRYAKQKEHKETANQEAAQQMDLTAQPSLSEQEPNPFELANRGPGGGTGIGEKGDGVAGGPVTLPSLLVKETQEEWPSLEEAVKQYEVVEPRLLPAVGCGGGLLDKAFRLWRRQALQDRAHGARKRKEALPPKVGNHGVTVVQLVARLRAPGMLEALAAEVGEKGQAAVGFLEKTVQAIGGSGQLSQAEFESILEDIVQPEGSSRDPVG</sequence>